<dbReference type="NCBIfam" id="NF004123">
    <property type="entry name" value="PRK05610.1"/>
    <property type="match status" value="1"/>
</dbReference>
<dbReference type="GO" id="GO:0019843">
    <property type="term" value="F:rRNA binding"/>
    <property type="evidence" value="ECO:0007669"/>
    <property type="project" value="UniProtKB-UniRule"/>
</dbReference>
<dbReference type="GO" id="GO:0006412">
    <property type="term" value="P:translation"/>
    <property type="evidence" value="ECO:0007669"/>
    <property type="project" value="UniProtKB-UniRule"/>
</dbReference>
<keyword evidence="3 6" id="KW-0694">RNA-binding</keyword>
<evidence type="ECO:0000313" key="7">
    <source>
        <dbReference type="EMBL" id="OGM53669.1"/>
    </source>
</evidence>
<keyword evidence="2 6" id="KW-0699">rRNA-binding</keyword>
<comment type="caution">
    <text evidence="7">The sequence shown here is derived from an EMBL/GenBank/DDBJ whole genome shotgun (WGS) entry which is preliminary data.</text>
</comment>
<dbReference type="InterPro" id="IPR000266">
    <property type="entry name" value="Ribosomal_uS17"/>
</dbReference>
<evidence type="ECO:0000256" key="1">
    <source>
        <dbReference type="ARBA" id="ARBA00010254"/>
    </source>
</evidence>
<reference evidence="7 8" key="1">
    <citation type="journal article" date="2016" name="Nat. Commun.">
        <title>Thousands of microbial genomes shed light on interconnected biogeochemical processes in an aquifer system.</title>
        <authorList>
            <person name="Anantharaman K."/>
            <person name="Brown C.T."/>
            <person name="Hug L.A."/>
            <person name="Sharon I."/>
            <person name="Castelle C.J."/>
            <person name="Probst A.J."/>
            <person name="Thomas B.C."/>
            <person name="Singh A."/>
            <person name="Wilkins M.J."/>
            <person name="Karaoz U."/>
            <person name="Brodie E.L."/>
            <person name="Williams K.H."/>
            <person name="Hubbard S.S."/>
            <person name="Banfield J.F."/>
        </authorList>
    </citation>
    <scope>NUCLEOTIDE SEQUENCE [LARGE SCALE GENOMIC DNA]</scope>
</reference>
<dbReference type="InterPro" id="IPR019984">
    <property type="entry name" value="Ribosomal_uS17_bact/chlr"/>
</dbReference>
<accession>A0A1F8AQA6</accession>
<evidence type="ECO:0000256" key="6">
    <source>
        <dbReference type="HAMAP-Rule" id="MF_01345"/>
    </source>
</evidence>
<dbReference type="Gene3D" id="2.40.50.140">
    <property type="entry name" value="Nucleic acid-binding proteins"/>
    <property type="match status" value="1"/>
</dbReference>
<dbReference type="GO" id="GO:0003735">
    <property type="term" value="F:structural constituent of ribosome"/>
    <property type="evidence" value="ECO:0007669"/>
    <property type="project" value="InterPro"/>
</dbReference>
<dbReference type="SUPFAM" id="SSF50249">
    <property type="entry name" value="Nucleic acid-binding proteins"/>
    <property type="match status" value="1"/>
</dbReference>
<dbReference type="GO" id="GO:0022627">
    <property type="term" value="C:cytosolic small ribosomal subunit"/>
    <property type="evidence" value="ECO:0007669"/>
    <property type="project" value="TreeGrafter"/>
</dbReference>
<organism evidence="7 8">
    <name type="scientific">Candidatus Woesebacteria bacterium RIFCSPHIGHO2_12_FULL_41_24</name>
    <dbReference type="NCBI Taxonomy" id="1802510"/>
    <lineage>
        <taxon>Bacteria</taxon>
        <taxon>Candidatus Woeseibacteriota</taxon>
    </lineage>
</organism>
<sequence length="99" mass="11201">MKIFTGKVISKRMQKTATVLVERKVSHPVYLKLMKRTRKYHVHDEVDVKVGDAVRFVATKPVSKLKKWKIIGVVGGLSVKSPVKEGKKRSSITKKKGDK</sequence>
<evidence type="ECO:0000256" key="5">
    <source>
        <dbReference type="ARBA" id="ARBA00023274"/>
    </source>
</evidence>
<dbReference type="PRINTS" id="PR00973">
    <property type="entry name" value="RIBOSOMALS17"/>
</dbReference>
<keyword evidence="5 6" id="KW-0687">Ribonucleoprotein</keyword>
<comment type="subunit">
    <text evidence="6">Part of the 30S ribosomal subunit.</text>
</comment>
<dbReference type="Pfam" id="PF00366">
    <property type="entry name" value="Ribosomal_S17"/>
    <property type="match status" value="1"/>
</dbReference>
<evidence type="ECO:0000313" key="8">
    <source>
        <dbReference type="Proteomes" id="UP000178603"/>
    </source>
</evidence>
<name>A0A1F8AQA6_9BACT</name>
<dbReference type="PANTHER" id="PTHR10744">
    <property type="entry name" value="40S RIBOSOMAL PROTEIN S11 FAMILY MEMBER"/>
    <property type="match status" value="1"/>
</dbReference>
<dbReference type="CDD" id="cd00364">
    <property type="entry name" value="Ribosomal_uS17"/>
    <property type="match status" value="1"/>
</dbReference>
<protein>
    <recommendedName>
        <fullName evidence="6">Small ribosomal subunit protein uS17</fullName>
    </recommendedName>
</protein>
<evidence type="ECO:0000256" key="4">
    <source>
        <dbReference type="ARBA" id="ARBA00022980"/>
    </source>
</evidence>
<dbReference type="HAMAP" id="MF_01345_B">
    <property type="entry name" value="Ribosomal_uS17_B"/>
    <property type="match status" value="1"/>
</dbReference>
<dbReference type="EMBL" id="MGGW01000021">
    <property type="protein sequence ID" value="OGM53669.1"/>
    <property type="molecule type" value="Genomic_DNA"/>
</dbReference>
<comment type="function">
    <text evidence="6">One of the primary rRNA binding proteins, it binds specifically to the 5'-end of 16S ribosomal RNA.</text>
</comment>
<evidence type="ECO:0000256" key="2">
    <source>
        <dbReference type="ARBA" id="ARBA00022730"/>
    </source>
</evidence>
<dbReference type="InterPro" id="IPR012340">
    <property type="entry name" value="NA-bd_OB-fold"/>
</dbReference>
<proteinExistence type="inferred from homology"/>
<keyword evidence="4 6" id="KW-0689">Ribosomal protein</keyword>
<dbReference type="AlphaFoldDB" id="A0A1F8AQA6"/>
<comment type="similarity">
    <text evidence="1 6">Belongs to the universal ribosomal protein uS17 family.</text>
</comment>
<gene>
    <name evidence="6" type="primary">rpsQ</name>
    <name evidence="7" type="ORF">A3E44_02195</name>
</gene>
<evidence type="ECO:0000256" key="3">
    <source>
        <dbReference type="ARBA" id="ARBA00022884"/>
    </source>
</evidence>
<dbReference type="PANTHER" id="PTHR10744:SF1">
    <property type="entry name" value="SMALL RIBOSOMAL SUBUNIT PROTEIN US17M"/>
    <property type="match status" value="1"/>
</dbReference>
<dbReference type="Proteomes" id="UP000178603">
    <property type="component" value="Unassembled WGS sequence"/>
</dbReference>